<reference evidence="2 3" key="1">
    <citation type="submission" date="2023-08" db="EMBL/GenBank/DDBJ databases">
        <title>Pleionea litopenaei sp. nov., isolated from stomach of juvenile Litopenaeus vannamei.</title>
        <authorList>
            <person name="Rho A.M."/>
            <person name="Hwang C.Y."/>
        </authorList>
    </citation>
    <scope>NUCLEOTIDE SEQUENCE [LARGE SCALE GENOMIC DNA]</scope>
    <source>
        <strain evidence="2 3">HL-JVS1</strain>
    </source>
</reference>
<dbReference type="AlphaFoldDB" id="A0AA51RVG5"/>
<proteinExistence type="predicted"/>
<sequence length="122" mass="13631">MSSDFPDMTLDQDNLFREEVFTDQKIGTIRIMTPITIDGDRDESRELQYIGQTQVMTPAGALPLTFELEASNLKEAIAAFSEGAKQAMERTMEELREMRRQQASSIVVPGQESMGGGKIQMP</sequence>
<accession>A0AA51RVG5</accession>
<evidence type="ECO:0000313" key="2">
    <source>
        <dbReference type="EMBL" id="WMS88398.1"/>
    </source>
</evidence>
<dbReference type="Proteomes" id="UP001239782">
    <property type="component" value="Chromosome"/>
</dbReference>
<gene>
    <name evidence="2" type="ORF">Q9312_05655</name>
</gene>
<protein>
    <recommendedName>
        <fullName evidence="4">Cytoplasmic protein</fullName>
    </recommendedName>
</protein>
<name>A0AA51RVG5_9GAMM</name>
<feature type="compositionally biased region" description="Gly residues" evidence="1">
    <location>
        <begin position="113"/>
        <end position="122"/>
    </location>
</feature>
<feature type="region of interest" description="Disordered" evidence="1">
    <location>
        <begin position="98"/>
        <end position="122"/>
    </location>
</feature>
<dbReference type="RefSeq" id="WP_309203612.1">
    <property type="nucleotide sequence ID" value="NZ_CP133548.1"/>
</dbReference>
<dbReference type="KEGG" id="plei:Q9312_05655"/>
<keyword evidence="3" id="KW-1185">Reference proteome</keyword>
<evidence type="ECO:0008006" key="4">
    <source>
        <dbReference type="Google" id="ProtNLM"/>
    </source>
</evidence>
<evidence type="ECO:0000313" key="3">
    <source>
        <dbReference type="Proteomes" id="UP001239782"/>
    </source>
</evidence>
<dbReference type="EMBL" id="CP133548">
    <property type="protein sequence ID" value="WMS88398.1"/>
    <property type="molecule type" value="Genomic_DNA"/>
</dbReference>
<organism evidence="2 3">
    <name type="scientific">Pleionea litopenaei</name>
    <dbReference type="NCBI Taxonomy" id="3070815"/>
    <lineage>
        <taxon>Bacteria</taxon>
        <taxon>Pseudomonadati</taxon>
        <taxon>Pseudomonadota</taxon>
        <taxon>Gammaproteobacteria</taxon>
        <taxon>Oceanospirillales</taxon>
        <taxon>Pleioneaceae</taxon>
        <taxon>Pleionea</taxon>
    </lineage>
</organism>
<evidence type="ECO:0000256" key="1">
    <source>
        <dbReference type="SAM" id="MobiDB-lite"/>
    </source>
</evidence>